<dbReference type="SUPFAM" id="SSF81901">
    <property type="entry name" value="HCP-like"/>
    <property type="match status" value="1"/>
</dbReference>
<evidence type="ECO:0000259" key="1">
    <source>
        <dbReference type="PROSITE" id="PS51781"/>
    </source>
</evidence>
<dbReference type="Gene3D" id="2.30.30.40">
    <property type="entry name" value="SH3 Domains"/>
    <property type="match status" value="1"/>
</dbReference>
<dbReference type="PANTHER" id="PTHR45011">
    <property type="entry name" value="DAP3-BINDING CELL DEATH ENHANCER 1"/>
    <property type="match status" value="1"/>
</dbReference>
<dbReference type="InterPro" id="IPR052748">
    <property type="entry name" value="ISR_Activator"/>
</dbReference>
<organism evidence="2 3">
    <name type="scientific">endosymbiont of Lamellibrachia luymesi</name>
    <dbReference type="NCBI Taxonomy" id="2200907"/>
    <lineage>
        <taxon>Bacteria</taxon>
        <taxon>Pseudomonadati</taxon>
        <taxon>Pseudomonadota</taxon>
        <taxon>Gammaproteobacteria</taxon>
        <taxon>sulfur-oxidizing symbionts</taxon>
    </lineage>
</organism>
<dbReference type="InterPro" id="IPR003646">
    <property type="entry name" value="SH3-like_bac-type"/>
</dbReference>
<sequence>MVLIFLPVILLYCNVSRADRFDLGLTALQRGDFAEAFCIWNPLAVEGHKDAAYNLGWLYINGNGLSVDIEKAISWWKRAAERGHQDAQFAIGLAFTAGEGIKKDEREALYWYLMAARGGHKDAREYIRNLLHADQWSKEDGLEKILSEPWIGETVGVKVERANLRSGPGTDYSLVSTVESGAAMITLGISGDWVQVIMRETLARGWMAG</sequence>
<protein>
    <recommendedName>
        <fullName evidence="1">SH3b domain-containing protein</fullName>
    </recommendedName>
</protein>
<accession>A0A370DVY2</accession>
<evidence type="ECO:0000313" key="3">
    <source>
        <dbReference type="Proteomes" id="UP000255508"/>
    </source>
</evidence>
<evidence type="ECO:0000313" key="2">
    <source>
        <dbReference type="EMBL" id="RDH89712.1"/>
    </source>
</evidence>
<dbReference type="Proteomes" id="UP000255508">
    <property type="component" value="Unassembled WGS sequence"/>
</dbReference>
<dbReference type="PANTHER" id="PTHR45011:SF1">
    <property type="entry name" value="DAP3-BINDING CELL DEATH ENHANCER 1"/>
    <property type="match status" value="1"/>
</dbReference>
<dbReference type="PROSITE" id="PS51781">
    <property type="entry name" value="SH3B"/>
    <property type="match status" value="1"/>
</dbReference>
<dbReference type="Pfam" id="PF08239">
    <property type="entry name" value="SH3_3"/>
    <property type="match status" value="1"/>
</dbReference>
<dbReference type="AlphaFoldDB" id="A0A370DVY2"/>
<dbReference type="Gene3D" id="1.25.40.10">
    <property type="entry name" value="Tetratricopeptide repeat domain"/>
    <property type="match status" value="1"/>
</dbReference>
<proteinExistence type="predicted"/>
<dbReference type="SMART" id="SM00671">
    <property type="entry name" value="SEL1"/>
    <property type="match status" value="2"/>
</dbReference>
<reference evidence="2 3" key="1">
    <citation type="journal article" date="2018" name="ISME J.">
        <title>Endosymbiont genomes yield clues of tubeworm success.</title>
        <authorList>
            <person name="Li Y."/>
            <person name="Liles M.R."/>
            <person name="Halanych K.M."/>
        </authorList>
    </citation>
    <scope>NUCLEOTIDE SEQUENCE [LARGE SCALE GENOMIC DNA]</scope>
    <source>
        <strain evidence="2">A1422</strain>
    </source>
</reference>
<gene>
    <name evidence="2" type="ORF">DIZ79_11210</name>
</gene>
<dbReference type="InterPro" id="IPR011990">
    <property type="entry name" value="TPR-like_helical_dom_sf"/>
</dbReference>
<name>A0A370DVY2_9GAMM</name>
<dbReference type="EMBL" id="QFXD01000202">
    <property type="protein sequence ID" value="RDH89712.1"/>
    <property type="molecule type" value="Genomic_DNA"/>
</dbReference>
<dbReference type="Pfam" id="PF08238">
    <property type="entry name" value="Sel1"/>
    <property type="match status" value="2"/>
</dbReference>
<comment type="caution">
    <text evidence="2">The sequence shown here is derived from an EMBL/GenBank/DDBJ whole genome shotgun (WGS) entry which is preliminary data.</text>
</comment>
<dbReference type="InterPro" id="IPR006597">
    <property type="entry name" value="Sel1-like"/>
</dbReference>
<feature type="domain" description="SH3b" evidence="1">
    <location>
        <begin position="152"/>
        <end position="209"/>
    </location>
</feature>